<keyword evidence="2" id="KW-1185">Reference proteome</keyword>
<reference evidence="1 2" key="1">
    <citation type="journal article" date="2003" name="J. Bacteriol.">
        <title>Integration site for Streptomyces phage phiBT1 and development of site-specific integrating vectors.</title>
        <authorList>
            <person name="Gregory M.A."/>
            <person name="Till R."/>
            <person name="Smith M.C."/>
        </authorList>
    </citation>
    <scope>NUCLEOTIDE SEQUENCE</scope>
</reference>
<name>Q859B1_9CAUD</name>
<sequence length="274" mass="30018">MAINANALSPSLVTELGDMKRRLAALERKPDVLAKFDRYPSVEWSAIGRGKVSGNVWSSCGLANVTGLVFDRVECKFITDRLITGRSEAEVRLAAFRHDLDAGAKVCVSASSTIALTGTTSRALGTVYVRWIHGIPFGWDAEDGAAIYTIELQHRYREGPTPDDHNHLQVYGFTKRENVAAPDGGALKMPNNENFATAVLSETRPNTGIGWTTVPDPNNLNPWDGSYNISNMHYCVGLPEDRIPTASVNGHWRWRGTNGMGLRGPDITEEFNSS</sequence>
<proteinExistence type="predicted"/>
<dbReference type="KEGG" id="vg:1258901"/>
<evidence type="ECO:0000313" key="2">
    <source>
        <dbReference type="Proteomes" id="UP000001251"/>
    </source>
</evidence>
<dbReference type="EMBL" id="AJ550940">
    <property type="protein sequence ID" value="CAD80114.1"/>
    <property type="molecule type" value="Genomic_DNA"/>
</dbReference>
<accession>Q859B1</accession>
<organism evidence="1 2">
    <name type="scientific">Lomovskayavirus BT1</name>
    <dbReference type="NCBI Taxonomy" id="225588"/>
    <lineage>
        <taxon>Viruses</taxon>
        <taxon>Duplodnaviria</taxon>
        <taxon>Heunggongvirae</taxon>
        <taxon>Uroviricota</taxon>
        <taxon>Caudoviricetes</taxon>
        <taxon>Colingsworthviridae</taxon>
        <taxon>Lomovskayavirus</taxon>
    </lineage>
</organism>
<dbReference type="RefSeq" id="NP_813706.1">
    <property type="nucleotide sequence ID" value="NC_004664.2"/>
</dbReference>
<protein>
    <submittedName>
        <fullName evidence="1">Gp47</fullName>
    </submittedName>
</protein>
<dbReference type="GeneID" id="1258901"/>
<gene>
    <name evidence="1" type="primary">47</name>
</gene>
<evidence type="ECO:0000313" key="1">
    <source>
        <dbReference type="EMBL" id="CAD80114.1"/>
    </source>
</evidence>
<dbReference type="Proteomes" id="UP000001251">
    <property type="component" value="Segment"/>
</dbReference>
<dbReference type="OrthoDB" id="29768at10239"/>